<keyword evidence="5" id="KW-0732">Signal</keyword>
<feature type="region of interest" description="Disordered" evidence="4">
    <location>
        <begin position="71"/>
        <end position="100"/>
    </location>
</feature>
<feature type="chain" id="PRO_5004790286" evidence="5">
    <location>
        <begin position="19"/>
        <end position="216"/>
    </location>
</feature>
<sequence length="216" mass="24293">MYAFTAALSFFLLNIAFAHPGHFDEDPECRQPHHHRHEENDCCKVPSLFSNNKDEMHELVHKCFEEAGIKKHGPHHEHHGPPPLEDGPIPPPPPPPFSPKNDSKFDCVEQCFLKNLDLVDDEGDLKVDDLKALVTEKFSGDWASVGSSAIEKCLEKAKTEENEPSKCKAGSKRVLHCLAREFFMNCPASDWTESEVCLAAKDRVSKCPHSLPPMHH</sequence>
<feature type="compositionally biased region" description="Pro residues" evidence="4">
    <location>
        <begin position="81"/>
        <end position="98"/>
    </location>
</feature>
<dbReference type="AlphaFoldDB" id="W0HDH7"/>
<evidence type="ECO:0000256" key="1">
    <source>
        <dbReference type="ARBA" id="ARBA00004613"/>
    </source>
</evidence>
<feature type="signal peptide" evidence="5">
    <location>
        <begin position="1"/>
        <end position="18"/>
    </location>
</feature>
<evidence type="ECO:0000256" key="4">
    <source>
        <dbReference type="SAM" id="MobiDB-lite"/>
    </source>
</evidence>
<name>W0HDH7_LYGLI</name>
<comment type="subcellular location">
    <subcellularLocation>
        <location evidence="1">Secreted</location>
    </subcellularLocation>
</comment>
<comment type="similarity">
    <text evidence="2">Belongs to the PBP/GOBP family.</text>
</comment>
<proteinExistence type="evidence at transcript level"/>
<reference evidence="6" key="1">
    <citation type="journal article" date="2014" name="Insect Mol. Biol.">
        <title>Cloning and expression profiling of odorant-binding proteins in the tarnished plant bug, Lygus lineolaris.</title>
        <authorList>
            <person name="Hull J.J."/>
            <person name="Perera O.P."/>
            <person name="Snodgrass G.L."/>
        </authorList>
    </citation>
    <scope>NUCLEOTIDE SEQUENCE</scope>
</reference>
<dbReference type="GO" id="GO:0005576">
    <property type="term" value="C:extracellular region"/>
    <property type="evidence" value="ECO:0007669"/>
    <property type="project" value="UniProtKB-SubCell"/>
</dbReference>
<dbReference type="Gene3D" id="1.10.238.270">
    <property type="match status" value="1"/>
</dbReference>
<organism evidence="6">
    <name type="scientific">Lygus lineolaris</name>
    <name type="common">Tarnished plant bug</name>
    <dbReference type="NCBI Taxonomy" id="50650"/>
    <lineage>
        <taxon>Eukaryota</taxon>
        <taxon>Metazoa</taxon>
        <taxon>Ecdysozoa</taxon>
        <taxon>Arthropoda</taxon>
        <taxon>Hexapoda</taxon>
        <taxon>Insecta</taxon>
        <taxon>Pterygota</taxon>
        <taxon>Neoptera</taxon>
        <taxon>Paraneoptera</taxon>
        <taxon>Hemiptera</taxon>
        <taxon>Heteroptera</taxon>
        <taxon>Panheteroptera</taxon>
        <taxon>Cimicomorpha</taxon>
        <taxon>Miridae</taxon>
        <taxon>Mirini</taxon>
        <taxon>Lygus</taxon>
    </lineage>
</organism>
<evidence type="ECO:0000313" key="6">
    <source>
        <dbReference type="EMBL" id="AHF71053.1"/>
    </source>
</evidence>
<dbReference type="InterPro" id="IPR036728">
    <property type="entry name" value="PBP_GOBP_sf"/>
</dbReference>
<dbReference type="GO" id="GO:0005549">
    <property type="term" value="F:odorant binding"/>
    <property type="evidence" value="ECO:0007669"/>
    <property type="project" value="InterPro"/>
</dbReference>
<dbReference type="SUPFAM" id="SSF47565">
    <property type="entry name" value="Insect pheromone/odorant-binding proteins"/>
    <property type="match status" value="1"/>
</dbReference>
<keyword evidence="3" id="KW-0964">Secreted</keyword>
<dbReference type="InterPro" id="IPR052295">
    <property type="entry name" value="Odorant-binding_protein"/>
</dbReference>
<dbReference type="Pfam" id="PF01395">
    <property type="entry name" value="PBP_GOBP"/>
    <property type="match status" value="1"/>
</dbReference>
<dbReference type="InterPro" id="IPR006170">
    <property type="entry name" value="PBP/GOBP"/>
</dbReference>
<evidence type="ECO:0000256" key="3">
    <source>
        <dbReference type="ARBA" id="ARBA00022525"/>
    </source>
</evidence>
<evidence type="ECO:0000256" key="2">
    <source>
        <dbReference type="ARBA" id="ARBA00008098"/>
    </source>
</evidence>
<accession>W0HDH7</accession>
<evidence type="ECO:0000256" key="5">
    <source>
        <dbReference type="SAM" id="SignalP"/>
    </source>
</evidence>
<protein>
    <submittedName>
        <fullName evidence="6">Odorant-binding protein 23</fullName>
    </submittedName>
</protein>
<dbReference type="EMBL" id="KF240760">
    <property type="protein sequence ID" value="AHF71053.1"/>
    <property type="molecule type" value="mRNA"/>
</dbReference>
<dbReference type="PANTHER" id="PTHR21066">
    <property type="entry name" value="ODORANT-BINDING PROTEIN 59A-RELATED"/>
    <property type="match status" value="1"/>
</dbReference>